<dbReference type="Pfam" id="PF01329">
    <property type="entry name" value="Pterin_4a"/>
    <property type="match status" value="1"/>
</dbReference>
<comment type="similarity">
    <text evidence="2">Belongs to the pterin-4-alpha-carbinolamine dehydratase family.</text>
</comment>
<dbReference type="STRING" id="5627.A0A1C7M7K2"/>
<keyword evidence="7" id="KW-1185">Reference proteome</keyword>
<gene>
    <name evidence="6" type="ORF">A0H81_07989</name>
</gene>
<dbReference type="InterPro" id="IPR001533">
    <property type="entry name" value="Pterin_deHydtase"/>
</dbReference>
<dbReference type="EMBL" id="LUGG01000009">
    <property type="protein sequence ID" value="OBZ72376.1"/>
    <property type="molecule type" value="Genomic_DNA"/>
</dbReference>
<dbReference type="Gene3D" id="3.30.1360.20">
    <property type="entry name" value="Transcriptional coactivator/pterin dehydratase"/>
    <property type="match status" value="1"/>
</dbReference>
<name>A0A1C7M7K2_GRIFR</name>
<comment type="catalytic activity">
    <reaction evidence="1">
        <text>(4aS,6R)-4a-hydroxy-L-erythro-5,6,7,8-tetrahydrobiopterin = (6R)-L-erythro-6,7-dihydrobiopterin + H2O</text>
        <dbReference type="Rhea" id="RHEA:11920"/>
        <dbReference type="ChEBI" id="CHEBI:15377"/>
        <dbReference type="ChEBI" id="CHEBI:15642"/>
        <dbReference type="ChEBI" id="CHEBI:43120"/>
        <dbReference type="EC" id="4.2.1.96"/>
    </reaction>
</comment>
<dbReference type="OrthoDB" id="3263285at2759"/>
<organism evidence="6 7">
    <name type="scientific">Grifola frondosa</name>
    <name type="common">Maitake</name>
    <name type="synonym">Polyporus frondosus</name>
    <dbReference type="NCBI Taxonomy" id="5627"/>
    <lineage>
        <taxon>Eukaryota</taxon>
        <taxon>Fungi</taxon>
        <taxon>Dikarya</taxon>
        <taxon>Basidiomycota</taxon>
        <taxon>Agaricomycotina</taxon>
        <taxon>Agaricomycetes</taxon>
        <taxon>Polyporales</taxon>
        <taxon>Grifolaceae</taxon>
        <taxon>Grifola</taxon>
    </lineage>
</organism>
<evidence type="ECO:0000256" key="3">
    <source>
        <dbReference type="ARBA" id="ARBA00013252"/>
    </source>
</evidence>
<evidence type="ECO:0000256" key="2">
    <source>
        <dbReference type="ARBA" id="ARBA00006472"/>
    </source>
</evidence>
<protein>
    <recommendedName>
        <fullName evidence="3">4a-hydroxytetrahydrobiopterin dehydratase</fullName>
        <ecNumber evidence="3">4.2.1.96</ecNumber>
    </recommendedName>
</protein>
<reference evidence="6 7" key="1">
    <citation type="submission" date="2016-03" db="EMBL/GenBank/DDBJ databases">
        <title>Whole genome sequencing of Grifola frondosa 9006-11.</title>
        <authorList>
            <person name="Min B."/>
            <person name="Park H."/>
            <person name="Kim J.-G."/>
            <person name="Cho H."/>
            <person name="Oh Y.-L."/>
            <person name="Kong W.-S."/>
            <person name="Choi I.-G."/>
        </authorList>
    </citation>
    <scope>NUCLEOTIDE SEQUENCE [LARGE SCALE GENOMIC DNA]</scope>
    <source>
        <strain evidence="6 7">9006-11</strain>
    </source>
</reference>
<dbReference type="EC" id="4.2.1.96" evidence="3"/>
<feature type="region of interest" description="Disordered" evidence="5">
    <location>
        <begin position="62"/>
        <end position="118"/>
    </location>
</feature>
<dbReference type="GO" id="GO:0006729">
    <property type="term" value="P:tetrahydrobiopterin biosynthetic process"/>
    <property type="evidence" value="ECO:0007669"/>
    <property type="project" value="InterPro"/>
</dbReference>
<keyword evidence="4" id="KW-0456">Lyase</keyword>
<dbReference type="InterPro" id="IPR036428">
    <property type="entry name" value="PCD_sf"/>
</dbReference>
<proteinExistence type="inferred from homology"/>
<dbReference type="SUPFAM" id="SSF55248">
    <property type="entry name" value="PCD-like"/>
    <property type="match status" value="1"/>
</dbReference>
<dbReference type="Proteomes" id="UP000092993">
    <property type="component" value="Unassembled WGS sequence"/>
</dbReference>
<accession>A0A1C7M7K2</accession>
<dbReference type="AlphaFoldDB" id="A0A1C7M7K2"/>
<evidence type="ECO:0000313" key="7">
    <source>
        <dbReference type="Proteomes" id="UP000092993"/>
    </source>
</evidence>
<dbReference type="GO" id="GO:0008124">
    <property type="term" value="F:4-alpha-hydroxytetrahydrobiopterin dehydratase activity"/>
    <property type="evidence" value="ECO:0007669"/>
    <property type="project" value="UniProtKB-EC"/>
</dbReference>
<evidence type="ECO:0000256" key="1">
    <source>
        <dbReference type="ARBA" id="ARBA00001554"/>
    </source>
</evidence>
<sequence>MISSIRIGACSPRRPALALSVQSRLAFHLPSRRRVHSAENPFANLWQKRHLNVRESHKLLDVSVSHRAPTETPSKAQPTSRDPKAISSQDFAEAPQTNRATQATTRSKETLPPAPKWPCPHLTDAEITEHLVPLYTKGWTIRTRTLKDPQTETPTPELAKKFLFRSPKGATAFLRGVDYLADLEHHHPETKTETEPERGCTVDLAVHTHSAIRPSNQPGESVDDRSQPGVTLRDVRYANLCELLFAIHVARNQGLRGECVKDPARQPATAAELEALRTPAFDGAE</sequence>
<comment type="caution">
    <text evidence="6">The sequence shown here is derived from an EMBL/GenBank/DDBJ whole genome shotgun (WGS) entry which is preliminary data.</text>
</comment>
<evidence type="ECO:0000313" key="6">
    <source>
        <dbReference type="EMBL" id="OBZ72376.1"/>
    </source>
</evidence>
<feature type="compositionally biased region" description="Polar residues" evidence="5">
    <location>
        <begin position="71"/>
        <end position="105"/>
    </location>
</feature>
<evidence type="ECO:0000256" key="4">
    <source>
        <dbReference type="ARBA" id="ARBA00023239"/>
    </source>
</evidence>
<evidence type="ECO:0000256" key="5">
    <source>
        <dbReference type="SAM" id="MobiDB-lite"/>
    </source>
</evidence>